<dbReference type="Proteomes" id="UP000199019">
    <property type="component" value="Unassembled WGS sequence"/>
</dbReference>
<reference evidence="4" key="1">
    <citation type="submission" date="2016-10" db="EMBL/GenBank/DDBJ databases">
        <authorList>
            <person name="Varghese N."/>
            <person name="Submissions S."/>
        </authorList>
    </citation>
    <scope>NUCLEOTIDE SEQUENCE [LARGE SCALE GENOMIC DNA]</scope>
    <source>
        <strain evidence="4">CGMCC 1.6963</strain>
    </source>
</reference>
<evidence type="ECO:0000259" key="2">
    <source>
        <dbReference type="Pfam" id="PF13569"/>
    </source>
</evidence>
<dbReference type="Pfam" id="PF13569">
    <property type="entry name" value="DUF4132"/>
    <property type="match status" value="1"/>
</dbReference>
<evidence type="ECO:0000313" key="3">
    <source>
        <dbReference type="EMBL" id="SES35315.1"/>
    </source>
</evidence>
<protein>
    <recommendedName>
        <fullName evidence="2">DUF4132 domain-containing protein</fullName>
    </recommendedName>
</protein>
<evidence type="ECO:0000313" key="4">
    <source>
        <dbReference type="Proteomes" id="UP000199019"/>
    </source>
</evidence>
<feature type="compositionally biased region" description="Basic and acidic residues" evidence="1">
    <location>
        <begin position="957"/>
        <end position="966"/>
    </location>
</feature>
<keyword evidence="4" id="KW-1185">Reference proteome</keyword>
<evidence type="ECO:0000256" key="1">
    <source>
        <dbReference type="SAM" id="MobiDB-lite"/>
    </source>
</evidence>
<accession>A0A1H9WN63</accession>
<dbReference type="AlphaFoldDB" id="A0A1H9WN63"/>
<dbReference type="EMBL" id="FOHB01000005">
    <property type="protein sequence ID" value="SES35315.1"/>
    <property type="molecule type" value="Genomic_DNA"/>
</dbReference>
<dbReference type="RefSeq" id="WP_091759779.1">
    <property type="nucleotide sequence ID" value="NZ_FOHB01000005.1"/>
</dbReference>
<sequence>MAAWFSRGTQVGTTKEFRRALDAVLAQVHPPLAGKIRDFVLSGGDSGWLPQLAPGAFGQQQVLLTGHIYGIHPQAGPYQQLTTAMGDVSPDVLLRWAQVVEACFGPSAWAFELADLDGGHTVESLLLVVANTHQAQLQKPSGTVPLAHSTLEDVLATGGSPRSSILVRAFHQNPQRYMSGLGRLRPLLRRMPGYEDAVQRHAPELRPHVAAGDVRDRLVAAEMLQGLSRETLALFADELAQLATASGAQVREVAAPLVITCGSAASEPLRALATNGKPDQRLQALRLLWSHATDEEDRAWAQRTAAEDRAASVQALAVEWAAEASAADEPDIPLEAGPRPVIDWAVTATPALHVLVTQLWEDANRDIERTNEMTRRAADAWAAQHGQRPAWANVTAPMAAADANDLLRRMTSGRPPRASNEPKPRVEAHHVRDALPKLATSPEASLPVLGHLLHHFGLLVDWRGGLNHTAAACFNGRQRALAEPSLSQVAVLYDDMGLDGTNAVMRSWSSTWGERVGQGWPREAVAPFVAEHLDAFAAGLGRQTDWYSRTDAVYEALSALDRLPRQVTEALWPVALTGLKAHRRLAQDVLRATPDRDARVATALADGKGDVRTEAARWIARDHISSAVPALEAAFAKEKQDVAKGALLDALEALGQPVETYLDRDRLAADAAKTVAKGLPKDVDWFPWDALPEVRWADNGQLVAPITLQHLFAQAVKAKSPEPNALLRRYCSLFEPADRERLGQLVLDTWVAQDLRPVDRATAEAAAARQASSTFHWMQTYPQHFKDDPTYGLSVDQLTAHFLPGALRQPAGSATASKGLLAVAAACAGERAAATASRYLQEWYGMRASQGKALIAMLAWVDHPSATQLVLSVGSRFRTKSFQDEATRQAEALAERKGWTLTELADRTIPTAGLDEDGVLRLSYGDRTFTAALLPDLSLELRNPDGKKVASLPTPRQTDDEGRAKESKKALAAARKEVKAVLKLQAERLYEALCTDRDWSFEDWDRYLNHHPLMHLLVQRLVWTASTSDEAPVVFRPLDDHTLTDVDDTEVVVKPDARVRLAHDSNLSPDDVQAWQEHLADYEVSPLFQQFGKGIYALDEAKADAREIEDFRGSLVEAFRLRGRATRLGYTRGAPGDGGWFSTYEKRFPTLGLTSVVSFSGNSLPEENRTVALISLSFERRAEQAGAATTTLRLREVPEVLLSEAWNDVRILAGEGTGPDPDWEKKVTY</sequence>
<feature type="region of interest" description="Disordered" evidence="1">
    <location>
        <begin position="945"/>
        <end position="966"/>
    </location>
</feature>
<gene>
    <name evidence="3" type="ORF">SAMN05216199_3051</name>
</gene>
<dbReference type="InterPro" id="IPR025406">
    <property type="entry name" value="DUF4132"/>
</dbReference>
<feature type="domain" description="DUF4132" evidence="2">
    <location>
        <begin position="946"/>
        <end position="1130"/>
    </location>
</feature>
<proteinExistence type="predicted"/>
<dbReference type="OrthoDB" id="9763697at2"/>
<dbReference type="STRING" id="587636.SAMN05216199_3051"/>
<name>A0A1H9WN63_9MICO</name>
<organism evidence="3 4">
    <name type="scientific">Pedococcus cremeus</name>
    <dbReference type="NCBI Taxonomy" id="587636"/>
    <lineage>
        <taxon>Bacteria</taxon>
        <taxon>Bacillati</taxon>
        <taxon>Actinomycetota</taxon>
        <taxon>Actinomycetes</taxon>
        <taxon>Micrococcales</taxon>
        <taxon>Intrasporangiaceae</taxon>
        <taxon>Pedococcus</taxon>
    </lineage>
</organism>